<reference evidence="1 2" key="1">
    <citation type="submission" date="2020-02" db="EMBL/GenBank/DDBJ databases">
        <authorList>
            <person name="Ferguson B K."/>
        </authorList>
    </citation>
    <scope>NUCLEOTIDE SEQUENCE [LARGE SCALE GENOMIC DNA]</scope>
</reference>
<evidence type="ECO:0000313" key="2">
    <source>
        <dbReference type="Proteomes" id="UP000479190"/>
    </source>
</evidence>
<organism evidence="1 2">
    <name type="scientific">Trichogramma brassicae</name>
    <dbReference type="NCBI Taxonomy" id="86971"/>
    <lineage>
        <taxon>Eukaryota</taxon>
        <taxon>Metazoa</taxon>
        <taxon>Ecdysozoa</taxon>
        <taxon>Arthropoda</taxon>
        <taxon>Hexapoda</taxon>
        <taxon>Insecta</taxon>
        <taxon>Pterygota</taxon>
        <taxon>Neoptera</taxon>
        <taxon>Endopterygota</taxon>
        <taxon>Hymenoptera</taxon>
        <taxon>Apocrita</taxon>
        <taxon>Proctotrupomorpha</taxon>
        <taxon>Chalcidoidea</taxon>
        <taxon>Trichogrammatidae</taxon>
        <taxon>Trichogramma</taxon>
    </lineage>
</organism>
<feature type="non-terminal residue" evidence="1">
    <location>
        <position position="90"/>
    </location>
</feature>
<dbReference type="Proteomes" id="UP000479190">
    <property type="component" value="Unassembled WGS sequence"/>
</dbReference>
<sequence>MSANAIEGMKPVGRTRGRKFREKKANNERDVLKLSQFTDRDVQQTNFSLLDDKLNQTFAQNQVFSLGEPVTAYLLSASRIFSSNLSNRFN</sequence>
<gene>
    <name evidence="1" type="ORF">TBRA_LOCUS11596</name>
</gene>
<accession>A0A6H5IQV5</accession>
<name>A0A6H5IQV5_9HYME</name>
<proteinExistence type="predicted"/>
<keyword evidence="2" id="KW-1185">Reference proteome</keyword>
<dbReference type="AlphaFoldDB" id="A0A6H5IQV5"/>
<evidence type="ECO:0000313" key="1">
    <source>
        <dbReference type="EMBL" id="CAB0039858.1"/>
    </source>
</evidence>
<protein>
    <submittedName>
        <fullName evidence="1">Uncharacterized protein</fullName>
    </submittedName>
</protein>
<dbReference type="EMBL" id="CADCXV010000983">
    <property type="protein sequence ID" value="CAB0039858.1"/>
    <property type="molecule type" value="Genomic_DNA"/>
</dbReference>